<organism evidence="5 6">
    <name type="scientific">Patella caerulea</name>
    <name type="common">Rayed Mediterranean limpet</name>
    <dbReference type="NCBI Taxonomy" id="87958"/>
    <lineage>
        <taxon>Eukaryota</taxon>
        <taxon>Metazoa</taxon>
        <taxon>Spiralia</taxon>
        <taxon>Lophotrochozoa</taxon>
        <taxon>Mollusca</taxon>
        <taxon>Gastropoda</taxon>
        <taxon>Patellogastropoda</taxon>
        <taxon>Patelloidea</taxon>
        <taxon>Patellidae</taxon>
        <taxon>Patella</taxon>
    </lineage>
</organism>
<sequence length="105" mass="11736">MEPGWYRVQSKSGQDLTMPTSPVPLNSCGTTYPIWLQGAHPSSSDGIVDREACVAYPNSTCYASYHIQIKNCQDFMAYYLVKAKGCNERYCFGTVMIIIYSLGFV</sequence>
<evidence type="ECO:0000259" key="4">
    <source>
        <dbReference type="Pfam" id="PF23283"/>
    </source>
</evidence>
<evidence type="ECO:0000256" key="1">
    <source>
        <dbReference type="ARBA" id="ARBA00022729"/>
    </source>
</evidence>
<keyword evidence="2" id="KW-1015">Disulfide bond</keyword>
<proteinExistence type="predicted"/>
<feature type="region of interest" description="Disordered" evidence="3">
    <location>
        <begin position="1"/>
        <end position="22"/>
    </location>
</feature>
<dbReference type="PANTHER" id="PTHR36191:SF4">
    <property type="entry name" value="VWFD DOMAIN-CONTAINING PROTEIN"/>
    <property type="match status" value="1"/>
</dbReference>
<gene>
    <name evidence="5" type="ORF">SNE40_008874</name>
</gene>
<keyword evidence="1" id="KW-0732">Signal</keyword>
<evidence type="ECO:0000256" key="2">
    <source>
        <dbReference type="ARBA" id="ARBA00023157"/>
    </source>
</evidence>
<feature type="domain" description="UMOD/GP2/OIT3-like D8C" evidence="4">
    <location>
        <begin position="12"/>
        <end position="91"/>
    </location>
</feature>
<dbReference type="EMBL" id="JAZGQO010000007">
    <property type="protein sequence ID" value="KAK6180909.1"/>
    <property type="molecule type" value="Genomic_DNA"/>
</dbReference>
<keyword evidence="6" id="KW-1185">Reference proteome</keyword>
<dbReference type="Proteomes" id="UP001347796">
    <property type="component" value="Unassembled WGS sequence"/>
</dbReference>
<dbReference type="PANTHER" id="PTHR36191">
    <property type="entry name" value="ENDO/EXONUCLEASE/PHOSPHATASE DOMAIN-CONTAINING PROTEIN-RELATED"/>
    <property type="match status" value="1"/>
</dbReference>
<evidence type="ECO:0000256" key="3">
    <source>
        <dbReference type="SAM" id="MobiDB-lite"/>
    </source>
</evidence>
<dbReference type="AlphaFoldDB" id="A0AAN8JSB7"/>
<evidence type="ECO:0000313" key="5">
    <source>
        <dbReference type="EMBL" id="KAK6180909.1"/>
    </source>
</evidence>
<protein>
    <recommendedName>
        <fullName evidence="4">UMOD/GP2/OIT3-like D8C domain-containing protein</fullName>
    </recommendedName>
</protein>
<comment type="caution">
    <text evidence="5">The sequence shown here is derived from an EMBL/GenBank/DDBJ whole genome shotgun (WGS) entry which is preliminary data.</text>
</comment>
<feature type="compositionally biased region" description="Polar residues" evidence="3">
    <location>
        <begin position="9"/>
        <end position="22"/>
    </location>
</feature>
<dbReference type="InterPro" id="IPR057774">
    <property type="entry name" value="D8C_UMOD/GP2/OIT3-like"/>
</dbReference>
<name>A0AAN8JSB7_PATCE</name>
<dbReference type="Pfam" id="PF23283">
    <property type="entry name" value="D8C_UMOD"/>
    <property type="match status" value="1"/>
</dbReference>
<evidence type="ECO:0000313" key="6">
    <source>
        <dbReference type="Proteomes" id="UP001347796"/>
    </source>
</evidence>
<reference evidence="5 6" key="1">
    <citation type="submission" date="2024-01" db="EMBL/GenBank/DDBJ databases">
        <title>The genome of the rayed Mediterranean limpet Patella caerulea (Linnaeus, 1758).</title>
        <authorList>
            <person name="Anh-Thu Weber A."/>
            <person name="Halstead-Nussloch G."/>
        </authorList>
    </citation>
    <scope>NUCLEOTIDE SEQUENCE [LARGE SCALE GENOMIC DNA]</scope>
    <source>
        <strain evidence="5">AATW-2023a</strain>
        <tissue evidence="5">Whole specimen</tissue>
    </source>
</reference>
<accession>A0AAN8JSB7</accession>